<keyword evidence="2" id="KW-1133">Transmembrane helix</keyword>
<feature type="transmembrane region" description="Helical" evidence="2">
    <location>
        <begin position="30"/>
        <end position="52"/>
    </location>
</feature>
<evidence type="ECO:0000256" key="1">
    <source>
        <dbReference type="SAM" id="MobiDB-lite"/>
    </source>
</evidence>
<accession>A0A120FQU1</accession>
<evidence type="ECO:0000313" key="3">
    <source>
        <dbReference type="EMBL" id="KWV59077.1"/>
    </source>
</evidence>
<sequence>MSVESIETVVDARANDKDSRKTSRSVATKLPWIAIAQILVVAAILLAMQYAVDSGAVKRIYLTIRG</sequence>
<gene>
    <name evidence="3" type="ORF">AS156_33455</name>
</gene>
<name>A0A120FQU1_9BRAD</name>
<dbReference type="RefSeq" id="WP_066502861.1">
    <property type="nucleotide sequence ID" value="NZ_LNCU01000034.1"/>
</dbReference>
<proteinExistence type="predicted"/>
<keyword evidence="4" id="KW-1185">Reference proteome</keyword>
<comment type="caution">
    <text evidence="3">The sequence shown here is derived from an EMBL/GenBank/DDBJ whole genome shotgun (WGS) entry which is preliminary data.</text>
</comment>
<keyword evidence="2" id="KW-0812">Transmembrane</keyword>
<evidence type="ECO:0000313" key="4">
    <source>
        <dbReference type="Proteomes" id="UP000057737"/>
    </source>
</evidence>
<reference evidence="3 4" key="1">
    <citation type="submission" date="2015-11" db="EMBL/GenBank/DDBJ databases">
        <title>Draft Genome Sequence of the Strain BR 10303 (Bradyrhizobium sp.) isolated from nodules of Centrolobium paraense.</title>
        <authorList>
            <person name="Zelli J.E."/>
            <person name="Simoes-Araujo J.L."/>
            <person name="Barauna A.C."/>
            <person name="Silva K."/>
        </authorList>
    </citation>
    <scope>NUCLEOTIDE SEQUENCE [LARGE SCALE GENOMIC DNA]</scope>
    <source>
        <strain evidence="3 4">BR 10303</strain>
    </source>
</reference>
<dbReference type="Proteomes" id="UP000057737">
    <property type="component" value="Unassembled WGS sequence"/>
</dbReference>
<evidence type="ECO:0000256" key="2">
    <source>
        <dbReference type="SAM" id="Phobius"/>
    </source>
</evidence>
<organism evidence="3 4">
    <name type="scientific">Bradyrhizobium macuxiense</name>
    <dbReference type="NCBI Taxonomy" id="1755647"/>
    <lineage>
        <taxon>Bacteria</taxon>
        <taxon>Pseudomonadati</taxon>
        <taxon>Pseudomonadota</taxon>
        <taxon>Alphaproteobacteria</taxon>
        <taxon>Hyphomicrobiales</taxon>
        <taxon>Nitrobacteraceae</taxon>
        <taxon>Bradyrhizobium</taxon>
    </lineage>
</organism>
<dbReference type="EMBL" id="LNCU01000034">
    <property type="protein sequence ID" value="KWV59077.1"/>
    <property type="molecule type" value="Genomic_DNA"/>
</dbReference>
<protein>
    <submittedName>
        <fullName evidence="3">Uncharacterized protein</fullName>
    </submittedName>
</protein>
<keyword evidence="2" id="KW-0472">Membrane</keyword>
<dbReference type="OrthoDB" id="9815258at2"/>
<dbReference type="AlphaFoldDB" id="A0A120FQU1"/>
<feature type="region of interest" description="Disordered" evidence="1">
    <location>
        <begin position="1"/>
        <end position="25"/>
    </location>
</feature>